<gene>
    <name evidence="6" type="ORF">PIIN_11869</name>
</gene>
<evidence type="ECO:0000256" key="4">
    <source>
        <dbReference type="ARBA" id="ARBA00023125"/>
    </source>
</evidence>
<keyword evidence="4" id="KW-0238">DNA-binding</keyword>
<evidence type="ECO:0000256" key="3">
    <source>
        <dbReference type="ARBA" id="ARBA00022840"/>
    </source>
</evidence>
<comment type="caution">
    <text evidence="6">The sequence shown here is derived from an EMBL/GenBank/DDBJ whole genome shotgun (WGS) entry which is preliminary data.</text>
</comment>
<keyword evidence="2" id="KW-0547">Nucleotide-binding</keyword>
<sequence>MACCGCFVPAEYASFKFFDSLLSRLSNEDDLERSLSTFSNEMITASMILGSRVLIDELGRGTSPQEGIGIAHAIAEELIARKCIVLFTTHFTDLPSTLARYPSVVNLHLSVQNARINTGGMRMLYDYKVCDGASKEGVHYGLELAKLADLPGNVLTEATKVAKLLKERELERKRSERLTNHCFVVYCSLDANVCVTQLATQLKQILNISTLPDADLARYLLRLQNNVGDELEKTFLDGE</sequence>
<dbReference type="InterPro" id="IPR027417">
    <property type="entry name" value="P-loop_NTPase"/>
</dbReference>
<dbReference type="OMA" id="SHACHIA"/>
<dbReference type="GO" id="GO:0007131">
    <property type="term" value="P:reciprocal meiotic recombination"/>
    <property type="evidence" value="ECO:0007669"/>
    <property type="project" value="TreeGrafter"/>
</dbReference>
<dbReference type="SMART" id="SM00534">
    <property type="entry name" value="MUTSac"/>
    <property type="match status" value="1"/>
</dbReference>
<evidence type="ECO:0000256" key="2">
    <source>
        <dbReference type="ARBA" id="ARBA00022741"/>
    </source>
</evidence>
<dbReference type="GO" id="GO:0005634">
    <property type="term" value="C:nucleus"/>
    <property type="evidence" value="ECO:0007669"/>
    <property type="project" value="TreeGrafter"/>
</dbReference>
<dbReference type="OrthoDB" id="121051at2759"/>
<evidence type="ECO:0000313" key="7">
    <source>
        <dbReference type="Proteomes" id="UP000007148"/>
    </source>
</evidence>
<dbReference type="EMBL" id="CAFZ01000149">
    <property type="protein sequence ID" value="CCA72140.1"/>
    <property type="molecule type" value="Genomic_DNA"/>
</dbReference>
<evidence type="ECO:0000259" key="5">
    <source>
        <dbReference type="SMART" id="SM00534"/>
    </source>
</evidence>
<comment type="similarity">
    <text evidence="1">Belongs to the DNA mismatch repair MutS family.</text>
</comment>
<dbReference type="GO" id="GO:0005524">
    <property type="term" value="F:ATP binding"/>
    <property type="evidence" value="ECO:0007669"/>
    <property type="project" value="UniProtKB-KW"/>
</dbReference>
<dbReference type="InterPro" id="IPR045076">
    <property type="entry name" value="MutS"/>
</dbReference>
<keyword evidence="7" id="KW-1185">Reference proteome</keyword>
<dbReference type="Proteomes" id="UP000007148">
    <property type="component" value="Unassembled WGS sequence"/>
</dbReference>
<dbReference type="GO" id="GO:0030983">
    <property type="term" value="F:mismatched DNA binding"/>
    <property type="evidence" value="ECO:0007669"/>
    <property type="project" value="InterPro"/>
</dbReference>
<proteinExistence type="inferred from homology"/>
<keyword evidence="3" id="KW-0067">ATP-binding</keyword>
<evidence type="ECO:0000256" key="1">
    <source>
        <dbReference type="ARBA" id="ARBA00006271"/>
    </source>
</evidence>
<dbReference type="Gene3D" id="3.40.50.300">
    <property type="entry name" value="P-loop containing nucleotide triphosphate hydrolases"/>
    <property type="match status" value="1"/>
</dbReference>
<organism evidence="6 7">
    <name type="scientific">Serendipita indica (strain DSM 11827)</name>
    <name type="common">Root endophyte fungus</name>
    <name type="synonym">Piriformospora indica</name>
    <dbReference type="NCBI Taxonomy" id="1109443"/>
    <lineage>
        <taxon>Eukaryota</taxon>
        <taxon>Fungi</taxon>
        <taxon>Dikarya</taxon>
        <taxon>Basidiomycota</taxon>
        <taxon>Agaricomycotina</taxon>
        <taxon>Agaricomycetes</taxon>
        <taxon>Sebacinales</taxon>
        <taxon>Serendipitaceae</taxon>
        <taxon>Serendipita</taxon>
    </lineage>
</organism>
<dbReference type="PANTHER" id="PTHR11361">
    <property type="entry name" value="DNA MISMATCH REPAIR PROTEIN MUTS FAMILY MEMBER"/>
    <property type="match status" value="1"/>
</dbReference>
<name>G4TLE6_SERID</name>
<dbReference type="AlphaFoldDB" id="G4TLE6"/>
<dbReference type="PANTHER" id="PTHR11361:SF21">
    <property type="entry name" value="MUTS PROTEIN HOMOLOG 4"/>
    <property type="match status" value="1"/>
</dbReference>
<dbReference type="GO" id="GO:0006298">
    <property type="term" value="P:mismatch repair"/>
    <property type="evidence" value="ECO:0007669"/>
    <property type="project" value="InterPro"/>
</dbReference>
<protein>
    <submittedName>
        <fullName evidence="6">Related to MSH4-meiosis-specific protein</fullName>
    </submittedName>
</protein>
<dbReference type="eggNOG" id="KOG0220">
    <property type="taxonomic scope" value="Eukaryota"/>
</dbReference>
<accession>G4TLE6</accession>
<dbReference type="InterPro" id="IPR000432">
    <property type="entry name" value="DNA_mismatch_repair_MutS_C"/>
</dbReference>
<dbReference type="SUPFAM" id="SSF52540">
    <property type="entry name" value="P-loop containing nucleoside triphosphate hydrolases"/>
    <property type="match status" value="1"/>
</dbReference>
<dbReference type="GO" id="GO:0140664">
    <property type="term" value="F:ATP-dependent DNA damage sensor activity"/>
    <property type="evidence" value="ECO:0007669"/>
    <property type="project" value="InterPro"/>
</dbReference>
<dbReference type="InParanoid" id="G4TLE6"/>
<dbReference type="Pfam" id="PF00488">
    <property type="entry name" value="MutS_V"/>
    <property type="match status" value="1"/>
</dbReference>
<evidence type="ECO:0000313" key="6">
    <source>
        <dbReference type="EMBL" id="CCA72140.1"/>
    </source>
</evidence>
<reference evidence="6 7" key="1">
    <citation type="journal article" date="2011" name="PLoS Pathog.">
        <title>Endophytic Life Strategies Decoded by Genome and Transcriptome Analyses of the Mutualistic Root Symbiont Piriformospora indica.</title>
        <authorList>
            <person name="Zuccaro A."/>
            <person name="Lahrmann U."/>
            <person name="Guldener U."/>
            <person name="Langen G."/>
            <person name="Pfiffi S."/>
            <person name="Biedenkopf D."/>
            <person name="Wong P."/>
            <person name="Samans B."/>
            <person name="Grimm C."/>
            <person name="Basiewicz M."/>
            <person name="Murat C."/>
            <person name="Martin F."/>
            <person name="Kogel K.H."/>
        </authorList>
    </citation>
    <scope>NUCLEOTIDE SEQUENCE [LARGE SCALE GENOMIC DNA]</scope>
    <source>
        <strain evidence="6 7">DSM 11827</strain>
    </source>
</reference>
<feature type="domain" description="DNA mismatch repair proteins mutS family" evidence="5">
    <location>
        <begin position="1"/>
        <end position="163"/>
    </location>
</feature>
<dbReference type="STRING" id="1109443.G4TLE6"/>
<dbReference type="HOGENOM" id="CLU_1161529_0_0_1"/>